<organism evidence="4 5">
    <name type="scientific">Desulfotruncus arcticus DSM 17038</name>
    <dbReference type="NCBI Taxonomy" id="1121424"/>
    <lineage>
        <taxon>Bacteria</taxon>
        <taxon>Bacillati</taxon>
        <taxon>Bacillota</taxon>
        <taxon>Clostridia</taxon>
        <taxon>Eubacteriales</taxon>
        <taxon>Desulfallaceae</taxon>
        <taxon>Desulfotruncus</taxon>
    </lineage>
</organism>
<dbReference type="Pfam" id="PF00015">
    <property type="entry name" value="MCPsignal"/>
    <property type="match status" value="1"/>
</dbReference>
<name>A0A1I2W9Z9_9FIRM</name>
<gene>
    <name evidence="4" type="ORF">SAMN05660649_03377</name>
</gene>
<dbReference type="GO" id="GO:0016020">
    <property type="term" value="C:membrane"/>
    <property type="evidence" value="ECO:0007669"/>
    <property type="project" value="InterPro"/>
</dbReference>
<dbReference type="Gene3D" id="1.10.287.950">
    <property type="entry name" value="Methyl-accepting chemotaxis protein"/>
    <property type="match status" value="1"/>
</dbReference>
<protein>
    <submittedName>
        <fullName evidence="4">Methyl-accepting chemotaxis protein</fullName>
    </submittedName>
</protein>
<keyword evidence="1 2" id="KW-0807">Transducer</keyword>
<dbReference type="PROSITE" id="PS50111">
    <property type="entry name" value="CHEMOTAXIS_TRANSDUC_2"/>
    <property type="match status" value="1"/>
</dbReference>
<dbReference type="InterPro" id="IPR004089">
    <property type="entry name" value="MCPsignal_dom"/>
</dbReference>
<dbReference type="Proteomes" id="UP000199337">
    <property type="component" value="Unassembled WGS sequence"/>
</dbReference>
<dbReference type="InterPro" id="IPR036291">
    <property type="entry name" value="NAD(P)-bd_dom_sf"/>
</dbReference>
<evidence type="ECO:0000259" key="3">
    <source>
        <dbReference type="PROSITE" id="PS50111"/>
    </source>
</evidence>
<dbReference type="OrthoDB" id="3192at2"/>
<dbReference type="GO" id="GO:0000166">
    <property type="term" value="F:nucleotide binding"/>
    <property type="evidence" value="ECO:0007669"/>
    <property type="project" value="InterPro"/>
</dbReference>
<dbReference type="SUPFAM" id="SSF58104">
    <property type="entry name" value="Methyl-accepting chemotaxis protein (MCP) signaling domain"/>
    <property type="match status" value="1"/>
</dbReference>
<reference evidence="5" key="1">
    <citation type="submission" date="2016-10" db="EMBL/GenBank/DDBJ databases">
        <authorList>
            <person name="Varghese N."/>
            <person name="Submissions S."/>
        </authorList>
    </citation>
    <scope>NUCLEOTIDE SEQUENCE [LARGE SCALE GENOMIC DNA]</scope>
    <source>
        <strain evidence="5">DSM 17038</strain>
    </source>
</reference>
<evidence type="ECO:0000313" key="5">
    <source>
        <dbReference type="Proteomes" id="UP000199337"/>
    </source>
</evidence>
<keyword evidence="5" id="KW-1185">Reference proteome</keyword>
<dbReference type="PANTHER" id="PTHR32089:SF112">
    <property type="entry name" value="LYSOZYME-LIKE PROTEIN-RELATED"/>
    <property type="match status" value="1"/>
</dbReference>
<dbReference type="PANTHER" id="PTHR32089">
    <property type="entry name" value="METHYL-ACCEPTING CHEMOTAXIS PROTEIN MCPB"/>
    <property type="match status" value="1"/>
</dbReference>
<dbReference type="Gene3D" id="3.40.50.720">
    <property type="entry name" value="NAD(P)-binding Rossmann-like Domain"/>
    <property type="match status" value="1"/>
</dbReference>
<dbReference type="EMBL" id="FOOX01000013">
    <property type="protein sequence ID" value="SFG98122.1"/>
    <property type="molecule type" value="Genomic_DNA"/>
</dbReference>
<dbReference type="GO" id="GO:0007165">
    <property type="term" value="P:signal transduction"/>
    <property type="evidence" value="ECO:0007669"/>
    <property type="project" value="UniProtKB-KW"/>
</dbReference>
<dbReference type="SMART" id="SM00283">
    <property type="entry name" value="MA"/>
    <property type="match status" value="1"/>
</dbReference>
<evidence type="ECO:0000313" key="4">
    <source>
        <dbReference type="EMBL" id="SFG98122.1"/>
    </source>
</evidence>
<dbReference type="STRING" id="341036.SAMN05660649_03377"/>
<proteinExistence type="predicted"/>
<dbReference type="InterPro" id="IPR000683">
    <property type="entry name" value="Gfo/Idh/MocA-like_OxRdtase_N"/>
</dbReference>
<feature type="domain" description="Methyl-accepting transducer" evidence="3">
    <location>
        <begin position="104"/>
        <end position="282"/>
    </location>
</feature>
<evidence type="ECO:0000256" key="1">
    <source>
        <dbReference type="ARBA" id="ARBA00023224"/>
    </source>
</evidence>
<evidence type="ECO:0000256" key="2">
    <source>
        <dbReference type="PROSITE-ProRule" id="PRU00284"/>
    </source>
</evidence>
<dbReference type="SUPFAM" id="SSF51735">
    <property type="entry name" value="NAD(P)-binding Rossmann-fold domains"/>
    <property type="match status" value="1"/>
</dbReference>
<sequence>MITVGIVGGGKGGASILRVFQSIQDVRLVGIADVNINAMGMQFASEIGVPVYTDFTELLKQPGLEVIIDVTGSEIVRDKIIEDKPKECLLVEPKVARLMWFLAEQKDRMLSEINDQAQELAGIGRQLSTAVEQVPDIINEVSDFIKRYGETLYTSVTEVKKHLNDTGEVLDFTRKVADQTKLLGINAAIEAARAGEFGRGFGVVSEEVRKLAEHSATSVKNIATIMKNLEHSVGSIIYSIEENNKLTEKQVSAAQQVAYAVSQLGRLADDMNEFSRKLAAMQ</sequence>
<accession>A0A1I2W9Z9</accession>
<dbReference type="AlphaFoldDB" id="A0A1I2W9Z9"/>
<dbReference type="RefSeq" id="WP_092472532.1">
    <property type="nucleotide sequence ID" value="NZ_FOOX01000013.1"/>
</dbReference>
<dbReference type="Pfam" id="PF01408">
    <property type="entry name" value="GFO_IDH_MocA"/>
    <property type="match status" value="1"/>
</dbReference>